<dbReference type="SMART" id="SM00448">
    <property type="entry name" value="REC"/>
    <property type="match status" value="1"/>
</dbReference>
<dbReference type="EMBL" id="JACHEB010000018">
    <property type="protein sequence ID" value="MBB5331764.1"/>
    <property type="molecule type" value="Genomic_DNA"/>
</dbReference>
<dbReference type="InterPro" id="IPR001789">
    <property type="entry name" value="Sig_transdc_resp-reg_receiver"/>
</dbReference>
<dbReference type="CDD" id="cd06170">
    <property type="entry name" value="LuxR_C_like"/>
    <property type="match status" value="1"/>
</dbReference>
<evidence type="ECO:0000259" key="6">
    <source>
        <dbReference type="PROSITE" id="PS50110"/>
    </source>
</evidence>
<dbReference type="SUPFAM" id="SSF46894">
    <property type="entry name" value="C-terminal effector domain of the bipartite response regulators"/>
    <property type="match status" value="1"/>
</dbReference>
<keyword evidence="2" id="KW-0238">DNA-binding</keyword>
<dbReference type="PROSITE" id="PS50110">
    <property type="entry name" value="RESPONSE_REGULATORY"/>
    <property type="match status" value="1"/>
</dbReference>
<dbReference type="AlphaFoldDB" id="A0A9X0U6L7"/>
<dbReference type="SMART" id="SM00421">
    <property type="entry name" value="HTH_LUXR"/>
    <property type="match status" value="1"/>
</dbReference>
<dbReference type="Gene3D" id="3.40.50.2300">
    <property type="match status" value="1"/>
</dbReference>
<sequence>MDLILTGYRLERDASSSIDHRLGFTETSRTALVVYVVAPDEAERDSLDRLIRCEGWQPKTFASAEEFLVHPLVAVPSCLLLDVALPGLSGLELQKRAAVERPYIPTIFLSAKGDIPTAVEAMKAGAVEFLTKPFRDKELLTAIREALERSRFVLAKQAQKQTLQRSYASLSRRERQVMALVSSGLLNKQVGGELGISEITVKAHRGQVMQKMHANSFADLIKMATKLGVYRMKELPRPRRNDSATALTGVLLDSYCAGIVEAP</sequence>
<dbReference type="InterPro" id="IPR036388">
    <property type="entry name" value="WH-like_DNA-bd_sf"/>
</dbReference>
<evidence type="ECO:0000256" key="4">
    <source>
        <dbReference type="PROSITE-ProRule" id="PRU00169"/>
    </source>
</evidence>
<dbReference type="GO" id="GO:0003677">
    <property type="term" value="F:DNA binding"/>
    <property type="evidence" value="ECO:0007669"/>
    <property type="project" value="UniProtKB-KW"/>
</dbReference>
<dbReference type="PANTHER" id="PTHR44688:SF16">
    <property type="entry name" value="DNA-BINDING TRANSCRIPTIONAL ACTIVATOR DEVR_DOSR"/>
    <property type="match status" value="1"/>
</dbReference>
<reference evidence="7 8" key="1">
    <citation type="submission" date="2020-08" db="EMBL/GenBank/DDBJ databases">
        <title>Genomic Encyclopedia of Type Strains, Phase IV (KMG-V): Genome sequencing to study the core and pangenomes of soil and plant-associated prokaryotes.</title>
        <authorList>
            <person name="Whitman W."/>
        </authorList>
    </citation>
    <scope>NUCLEOTIDE SEQUENCE [LARGE SCALE GENOMIC DNA]</scope>
    <source>
        <strain evidence="7 8">X5P2</strain>
    </source>
</reference>
<dbReference type="Proteomes" id="UP000535182">
    <property type="component" value="Unassembled WGS sequence"/>
</dbReference>
<evidence type="ECO:0000313" key="7">
    <source>
        <dbReference type="EMBL" id="MBB5331764.1"/>
    </source>
</evidence>
<accession>A0A9X0U6L7</accession>
<comment type="caution">
    <text evidence="7">The sequence shown here is derived from an EMBL/GenBank/DDBJ whole genome shotgun (WGS) entry which is preliminary data.</text>
</comment>
<evidence type="ECO:0000256" key="3">
    <source>
        <dbReference type="ARBA" id="ARBA00023163"/>
    </source>
</evidence>
<protein>
    <submittedName>
        <fullName evidence="7">FixJ family two-component response regulator</fullName>
    </submittedName>
</protein>
<dbReference type="GO" id="GO:0006355">
    <property type="term" value="P:regulation of DNA-templated transcription"/>
    <property type="evidence" value="ECO:0007669"/>
    <property type="project" value="InterPro"/>
</dbReference>
<dbReference type="RefSeq" id="WP_183981551.1">
    <property type="nucleotide sequence ID" value="NZ_JACHEB010000018.1"/>
</dbReference>
<dbReference type="SUPFAM" id="SSF52172">
    <property type="entry name" value="CheY-like"/>
    <property type="match status" value="1"/>
</dbReference>
<feature type="modified residue" description="4-aspartylphosphate" evidence="4">
    <location>
        <position position="82"/>
    </location>
</feature>
<dbReference type="Pfam" id="PF00196">
    <property type="entry name" value="GerE"/>
    <property type="match status" value="1"/>
</dbReference>
<dbReference type="Gene3D" id="1.10.10.10">
    <property type="entry name" value="Winged helix-like DNA-binding domain superfamily/Winged helix DNA-binding domain"/>
    <property type="match status" value="1"/>
</dbReference>
<evidence type="ECO:0000256" key="2">
    <source>
        <dbReference type="ARBA" id="ARBA00023125"/>
    </source>
</evidence>
<keyword evidence="1" id="KW-0805">Transcription regulation</keyword>
<organism evidence="7 8">
    <name type="scientific">Tunturiibacter gelidiferens</name>
    <dbReference type="NCBI Taxonomy" id="3069689"/>
    <lineage>
        <taxon>Bacteria</taxon>
        <taxon>Pseudomonadati</taxon>
        <taxon>Acidobacteriota</taxon>
        <taxon>Terriglobia</taxon>
        <taxon>Terriglobales</taxon>
        <taxon>Acidobacteriaceae</taxon>
        <taxon>Tunturiibacter</taxon>
    </lineage>
</organism>
<dbReference type="Pfam" id="PF00072">
    <property type="entry name" value="Response_reg"/>
    <property type="match status" value="1"/>
</dbReference>
<dbReference type="InterPro" id="IPR016032">
    <property type="entry name" value="Sig_transdc_resp-reg_C-effctor"/>
</dbReference>
<gene>
    <name evidence="7" type="ORF">HDF14_005413</name>
</gene>
<evidence type="ECO:0000259" key="5">
    <source>
        <dbReference type="PROSITE" id="PS50043"/>
    </source>
</evidence>
<evidence type="ECO:0000256" key="1">
    <source>
        <dbReference type="ARBA" id="ARBA00023015"/>
    </source>
</evidence>
<keyword evidence="8" id="KW-1185">Reference proteome</keyword>
<dbReference type="InterPro" id="IPR011006">
    <property type="entry name" value="CheY-like_superfamily"/>
</dbReference>
<proteinExistence type="predicted"/>
<feature type="domain" description="Response regulatory" evidence="6">
    <location>
        <begin position="33"/>
        <end position="147"/>
    </location>
</feature>
<keyword evidence="4" id="KW-0597">Phosphoprotein</keyword>
<dbReference type="GO" id="GO:0000160">
    <property type="term" value="P:phosphorelay signal transduction system"/>
    <property type="evidence" value="ECO:0007669"/>
    <property type="project" value="InterPro"/>
</dbReference>
<dbReference type="PROSITE" id="PS50043">
    <property type="entry name" value="HTH_LUXR_2"/>
    <property type="match status" value="1"/>
</dbReference>
<dbReference type="InterPro" id="IPR000792">
    <property type="entry name" value="Tscrpt_reg_LuxR_C"/>
</dbReference>
<dbReference type="PRINTS" id="PR00038">
    <property type="entry name" value="HTHLUXR"/>
</dbReference>
<keyword evidence="3" id="KW-0804">Transcription</keyword>
<feature type="domain" description="HTH luxR-type" evidence="5">
    <location>
        <begin position="163"/>
        <end position="228"/>
    </location>
</feature>
<dbReference type="PANTHER" id="PTHR44688">
    <property type="entry name" value="DNA-BINDING TRANSCRIPTIONAL ACTIVATOR DEVR_DOSR"/>
    <property type="match status" value="1"/>
</dbReference>
<evidence type="ECO:0000313" key="8">
    <source>
        <dbReference type="Proteomes" id="UP000535182"/>
    </source>
</evidence>
<name>A0A9X0U6L7_9BACT</name>